<gene>
    <name evidence="6 8" type="primary">tuf</name>
    <name evidence="8" type="ORF">HNO51_18335</name>
</gene>
<evidence type="ECO:0000256" key="4">
    <source>
        <dbReference type="ARBA" id="ARBA00023134"/>
    </source>
</evidence>
<dbReference type="EMBL" id="CP053381">
    <property type="protein sequence ID" value="QTP56470.1"/>
    <property type="molecule type" value="Genomic_DNA"/>
</dbReference>
<dbReference type="Gene3D" id="2.40.30.10">
    <property type="entry name" value="Translation factors"/>
    <property type="match status" value="2"/>
</dbReference>
<feature type="binding site" evidence="6">
    <location>
        <begin position="19"/>
        <end position="26"/>
    </location>
    <ligand>
        <name>GTP</name>
        <dbReference type="ChEBI" id="CHEBI:37565"/>
    </ligand>
</feature>
<feature type="domain" description="Tr-type G" evidence="7">
    <location>
        <begin position="10"/>
        <end position="207"/>
    </location>
</feature>
<keyword evidence="6" id="KW-0479">Metal-binding</keyword>
<keyword evidence="9" id="KW-1185">Reference proteome</keyword>
<evidence type="ECO:0000313" key="8">
    <source>
        <dbReference type="EMBL" id="QTP56470.1"/>
    </source>
</evidence>
<dbReference type="RefSeq" id="WP_197448635.1">
    <property type="nucleotide sequence ID" value="NZ_CP053381.1"/>
</dbReference>
<dbReference type="InterPro" id="IPR004541">
    <property type="entry name" value="Transl_elong_EFTu/EF1A_bac/org"/>
</dbReference>
<dbReference type="Pfam" id="PF03143">
    <property type="entry name" value="GTP_EFTU_D3"/>
    <property type="match status" value="1"/>
</dbReference>
<dbReference type="Proteomes" id="UP000671868">
    <property type="component" value="Chromosome"/>
</dbReference>
<dbReference type="InterPro" id="IPR031157">
    <property type="entry name" value="G_TR_CS"/>
</dbReference>
<dbReference type="InterPro" id="IPR027417">
    <property type="entry name" value="P-loop_NTPase"/>
</dbReference>
<evidence type="ECO:0000313" key="9">
    <source>
        <dbReference type="Proteomes" id="UP000671868"/>
    </source>
</evidence>
<keyword evidence="6" id="KW-0963">Cytoplasm</keyword>
<dbReference type="PANTHER" id="PTHR43721:SF22">
    <property type="entry name" value="ELONGATION FACTOR TU, MITOCHONDRIAL"/>
    <property type="match status" value="1"/>
</dbReference>
<evidence type="ECO:0000256" key="5">
    <source>
        <dbReference type="ARBA" id="ARBA00029554"/>
    </source>
</evidence>
<dbReference type="EC" id="3.6.5.3" evidence="6"/>
<dbReference type="InterPro" id="IPR004160">
    <property type="entry name" value="Transl_elong_EFTu/EF1A_C"/>
</dbReference>
<dbReference type="PANTHER" id="PTHR43721">
    <property type="entry name" value="ELONGATION FACTOR TU-RELATED"/>
    <property type="match status" value="1"/>
</dbReference>
<dbReference type="InterPro" id="IPR050055">
    <property type="entry name" value="EF-Tu_GTPase"/>
</dbReference>
<keyword evidence="2 6" id="KW-0251">Elongation factor</keyword>
<dbReference type="InterPro" id="IPR009001">
    <property type="entry name" value="Transl_elong_EF1A/Init_IF2_C"/>
</dbReference>
<dbReference type="Pfam" id="PF00009">
    <property type="entry name" value="GTP_EFTU"/>
    <property type="match status" value="1"/>
</dbReference>
<dbReference type="InterPro" id="IPR000795">
    <property type="entry name" value="T_Tr_GTP-bd_dom"/>
</dbReference>
<dbReference type="NCBIfam" id="NF009373">
    <property type="entry name" value="PRK12736.1"/>
    <property type="match status" value="1"/>
</dbReference>
<organism evidence="8 9">
    <name type="scientific">Billgrantia sulfidoxydans</name>
    <dbReference type="NCBI Taxonomy" id="2733484"/>
    <lineage>
        <taxon>Bacteria</taxon>
        <taxon>Pseudomonadati</taxon>
        <taxon>Pseudomonadota</taxon>
        <taxon>Gammaproteobacteria</taxon>
        <taxon>Oceanospirillales</taxon>
        <taxon>Halomonadaceae</taxon>
        <taxon>Billgrantia</taxon>
    </lineage>
</organism>
<dbReference type="NCBIfam" id="TIGR00485">
    <property type="entry name" value="EF-Tu"/>
    <property type="match status" value="1"/>
</dbReference>
<dbReference type="HAMAP" id="MF_00118_B">
    <property type="entry name" value="EF_Tu_B"/>
    <property type="match status" value="1"/>
</dbReference>
<name>A0ABX7W8E7_9GAMM</name>
<sequence length="397" mass="43502">MAKEKFERSKPHVNVGTIGHVDHGKTTLTAALTRVSAEVFGGEWRQFDSIDNAPEERERGITIATSHVEYQSEKRHYAHVDCPGHADYVKNMITGAAQMDGAILVCSAADGPMPQTREHILLSRQVGVPYIVVFLNKADMVDDEELLELVEMEVRELLNEYDFPGDDTPIITGSALMALNGEDENGMGTTAVANLIKALDDYIPEPERAIDQPFLMPIEDVFSISGRGTVVTGRIERGIIKAGEEVEIVGIKDTTKTTVTGVEMFRKLLDEGRAGENVGALLRGTKRDEVERGQVLAKPGTITPHTVFEAEVYVLSKEEGGRHTPFFKGYRPQFYFRTTDVTGTCELPEGVEMVMPGDNVQMVVTLIAPIAMDEGLRFAIREGGRTVGAGVVAKIVK</sequence>
<keyword evidence="4 6" id="KW-0342">GTP-binding</keyword>
<protein>
    <recommendedName>
        <fullName evidence="5 6">Elongation factor Tu</fullName>
        <shortName evidence="6">EF-Tu</shortName>
        <ecNumber evidence="6">3.6.5.3</ecNumber>
    </recommendedName>
</protein>
<evidence type="ECO:0000256" key="3">
    <source>
        <dbReference type="ARBA" id="ARBA00022917"/>
    </source>
</evidence>
<feature type="binding site" evidence="6">
    <location>
        <position position="26"/>
    </location>
    <ligand>
        <name>Mg(2+)</name>
        <dbReference type="ChEBI" id="CHEBI:18420"/>
    </ligand>
</feature>
<evidence type="ECO:0000256" key="1">
    <source>
        <dbReference type="ARBA" id="ARBA00022741"/>
    </source>
</evidence>
<dbReference type="PROSITE" id="PS00301">
    <property type="entry name" value="G_TR_1"/>
    <property type="match status" value="1"/>
</dbReference>
<dbReference type="Gene3D" id="3.40.50.300">
    <property type="entry name" value="P-loop containing nucleotide triphosphate hydrolases"/>
    <property type="match status" value="1"/>
</dbReference>
<dbReference type="CDD" id="cd01884">
    <property type="entry name" value="EF_Tu"/>
    <property type="match status" value="1"/>
</dbReference>
<feature type="binding site" evidence="6">
    <location>
        <begin position="81"/>
        <end position="85"/>
    </location>
    <ligand>
        <name>GTP</name>
        <dbReference type="ChEBI" id="CHEBI:37565"/>
    </ligand>
</feature>
<dbReference type="InterPro" id="IPR004161">
    <property type="entry name" value="EFTu-like_2"/>
</dbReference>
<evidence type="ECO:0000256" key="6">
    <source>
        <dbReference type="HAMAP-Rule" id="MF_00118"/>
    </source>
</evidence>
<reference evidence="8 9" key="1">
    <citation type="journal article" date="2021" name="Front. Microbiol.">
        <title>Aerobic Denitrification and Heterotrophic Sulfur Oxidation in the Genus Halomonas Revealed by Six Novel Species Characterizations and Genome-Based Analysis.</title>
        <authorList>
            <person name="Wang L."/>
            <person name="Shao Z."/>
        </authorList>
    </citation>
    <scope>NUCLEOTIDE SEQUENCE [LARGE SCALE GENOMIC DNA]</scope>
    <source>
        <strain evidence="8 9">MCCC 1A11059</strain>
    </source>
</reference>
<accession>A0ABX7W8E7</accession>
<dbReference type="CDD" id="cd03707">
    <property type="entry name" value="EFTU_III"/>
    <property type="match status" value="1"/>
</dbReference>
<evidence type="ECO:0000256" key="2">
    <source>
        <dbReference type="ARBA" id="ARBA00022768"/>
    </source>
</evidence>
<dbReference type="CDD" id="cd03697">
    <property type="entry name" value="EFTU_II"/>
    <property type="match status" value="1"/>
</dbReference>
<dbReference type="SUPFAM" id="SSF52540">
    <property type="entry name" value="P-loop containing nucleoside triphosphate hydrolases"/>
    <property type="match status" value="1"/>
</dbReference>
<keyword evidence="1 6" id="KW-0547">Nucleotide-binding</keyword>
<comment type="catalytic activity">
    <reaction evidence="6">
        <text>GTP + H2O = GDP + phosphate + H(+)</text>
        <dbReference type="Rhea" id="RHEA:19669"/>
        <dbReference type="ChEBI" id="CHEBI:15377"/>
        <dbReference type="ChEBI" id="CHEBI:15378"/>
        <dbReference type="ChEBI" id="CHEBI:37565"/>
        <dbReference type="ChEBI" id="CHEBI:43474"/>
        <dbReference type="ChEBI" id="CHEBI:58189"/>
        <dbReference type="EC" id="3.6.5.3"/>
    </reaction>
</comment>
<comment type="function">
    <text evidence="6">GTP hydrolase that promotes the GTP-dependent binding of aminoacyl-tRNA to the A-site of ribosomes during protein biosynthesis.</text>
</comment>
<evidence type="ECO:0000259" key="7">
    <source>
        <dbReference type="PROSITE" id="PS51722"/>
    </source>
</evidence>
<dbReference type="NCBIfam" id="TIGR00231">
    <property type="entry name" value="small_GTP"/>
    <property type="match status" value="1"/>
</dbReference>
<dbReference type="InterPro" id="IPR009000">
    <property type="entry name" value="Transl_B-barrel_sf"/>
</dbReference>
<keyword evidence="6" id="KW-0378">Hydrolase</keyword>
<comment type="similarity">
    <text evidence="6">Belongs to the TRAFAC class translation factor GTPase superfamily. Classic translation factor GTPase family. EF-Tu/EF-1A subfamily.</text>
</comment>
<keyword evidence="6" id="KW-0460">Magnesium</keyword>
<comment type="subcellular location">
    <subcellularLocation>
        <location evidence="6">Cytoplasm</location>
    </subcellularLocation>
</comment>
<dbReference type="NCBIfam" id="NF009372">
    <property type="entry name" value="PRK12735.1"/>
    <property type="match status" value="1"/>
</dbReference>
<feature type="binding site" evidence="6">
    <location>
        <begin position="136"/>
        <end position="139"/>
    </location>
    <ligand>
        <name>GTP</name>
        <dbReference type="ChEBI" id="CHEBI:37565"/>
    </ligand>
</feature>
<comment type="subunit">
    <text evidence="6">Monomer.</text>
</comment>
<keyword evidence="3 6" id="KW-0648">Protein biosynthesis</keyword>
<dbReference type="SUPFAM" id="SSF50465">
    <property type="entry name" value="EF-Tu/eEF-1alpha/eIF2-gamma C-terminal domain"/>
    <property type="match status" value="1"/>
</dbReference>
<dbReference type="SUPFAM" id="SSF50447">
    <property type="entry name" value="Translation proteins"/>
    <property type="match status" value="1"/>
</dbReference>
<proteinExistence type="inferred from homology"/>
<dbReference type="InterPro" id="IPR041709">
    <property type="entry name" value="EF-Tu_GTP-bd"/>
</dbReference>
<dbReference type="NCBIfam" id="NF000766">
    <property type="entry name" value="PRK00049.1"/>
    <property type="match status" value="1"/>
</dbReference>
<dbReference type="GO" id="GO:0003746">
    <property type="term" value="F:translation elongation factor activity"/>
    <property type="evidence" value="ECO:0007669"/>
    <property type="project" value="UniProtKB-KW"/>
</dbReference>
<dbReference type="Pfam" id="PF03144">
    <property type="entry name" value="GTP_EFTU_D2"/>
    <property type="match status" value="1"/>
</dbReference>
<dbReference type="InterPro" id="IPR033720">
    <property type="entry name" value="EFTU_2"/>
</dbReference>
<dbReference type="PROSITE" id="PS51722">
    <property type="entry name" value="G_TR_2"/>
    <property type="match status" value="1"/>
</dbReference>
<dbReference type="PRINTS" id="PR00315">
    <property type="entry name" value="ELONGATNFCT"/>
</dbReference>
<dbReference type="InterPro" id="IPR005225">
    <property type="entry name" value="Small_GTP-bd"/>
</dbReference>